<evidence type="ECO:0000313" key="4">
    <source>
        <dbReference type="Proteomes" id="UP001327314"/>
    </source>
</evidence>
<evidence type="ECO:0000313" key="1">
    <source>
        <dbReference type="EMBL" id="VEU65071.1"/>
    </source>
</evidence>
<evidence type="ECO:0000313" key="3">
    <source>
        <dbReference type="Proteomes" id="UP000289506"/>
    </source>
</evidence>
<dbReference type="GO" id="GO:0003887">
    <property type="term" value="F:DNA-directed DNA polymerase activity"/>
    <property type="evidence" value="ECO:0007669"/>
    <property type="project" value="UniProtKB-EC"/>
</dbReference>
<protein>
    <submittedName>
        <fullName evidence="1">DNA polymerase III subunit delta</fullName>
        <ecNumber evidence="1">2.7.7.7</ecNumber>
    </submittedName>
</protein>
<dbReference type="Gene3D" id="3.40.50.300">
    <property type="entry name" value="P-loop containing nucleotide triphosphate hydrolases"/>
    <property type="match status" value="1"/>
</dbReference>
<dbReference type="EMBL" id="CP141046">
    <property type="protein sequence ID" value="WQQ19945.1"/>
    <property type="molecule type" value="Genomic_DNA"/>
</dbReference>
<dbReference type="EC" id="2.7.7.7" evidence="1"/>
<dbReference type="OMA" id="FIFSWIW"/>
<dbReference type="SUPFAM" id="SSF52540">
    <property type="entry name" value="P-loop containing nucleoside triphosphate hydrolases"/>
    <property type="match status" value="1"/>
</dbReference>
<dbReference type="Pfam" id="PF13177">
    <property type="entry name" value="DNA_pol3_delta2"/>
    <property type="match status" value="1"/>
</dbReference>
<sequence length="314" mass="37133">MQEVYLHFQKLVKTDKLSHLYLIDASKILDIKNVIYNIVQILNQVNDKTFIFKEIDFNDLYPNIFYFDIKKAVHKKEELRNFFSSTNIASVLENQKKIIIVENIEFASNEALNAILKEIEEPSKNTCILLITKNPKSLLATIISRAQYIKLKEDEYADIIKNFDINETNEFTPVAIKFAYNSLDLAKEFNSKKYQDLFKQYTDLMKALITKKHNYFPQFYIAINDDLNKEDMNRTMFILSFIKMCILGLNNRNNFFIKNEFFEKISEINSLILKYPKIFIWVKHINEFLNNLSLNASFKIQKSVMLLKLGEIYE</sequence>
<dbReference type="GeneID" id="74932362"/>
<gene>
    <name evidence="1" type="ORF">NCTC10142_00853</name>
    <name evidence="2" type="ORF">RRG46_00075</name>
</gene>
<dbReference type="EMBL" id="LR214986">
    <property type="protein sequence ID" value="VEU65071.1"/>
    <property type="molecule type" value="Genomic_DNA"/>
</dbReference>
<dbReference type="Proteomes" id="UP000289506">
    <property type="component" value="Plasmid 13"/>
</dbReference>
<reference evidence="1 3" key="1">
    <citation type="submission" date="2019-01" db="EMBL/GenBank/DDBJ databases">
        <authorList>
            <consortium name="Pathogen Informatics"/>
        </authorList>
    </citation>
    <scope>NUCLEOTIDE SEQUENCE [LARGE SCALE GENOMIC DNA]</scope>
    <source>
        <strain evidence="1 3">NCTC10142</strain>
        <plasmid evidence="3">13</plasmid>
    </source>
</reference>
<reference evidence="2 4" key="2">
    <citation type="submission" date="2023-12" db="EMBL/GenBank/DDBJ databases">
        <title>Hybrid Genome Assemblies of Mycoplasma cynos and Mycoplasma felis isolated from Dogs and Cats with Infectious Respiratory Disease.</title>
        <authorList>
            <person name="Framst I."/>
            <person name="Cai H."/>
            <person name="Ramesh P."/>
            <person name="Maboni G."/>
        </authorList>
    </citation>
    <scope>NUCLEOTIDE SEQUENCE [LARGE SCALE GENOMIC DNA]</scope>
    <source>
        <strain evidence="2 4">30510</strain>
    </source>
</reference>
<name>A0A449AJB0_9BACT</name>
<keyword evidence="1" id="KW-0548">Nucleotidyltransferase</keyword>
<dbReference type="Proteomes" id="UP001327314">
    <property type="component" value="Chromosome"/>
</dbReference>
<keyword evidence="1" id="KW-0808">Transferase</keyword>
<geneLocation type="plasmid" evidence="1 3">
    <name>13</name>
</geneLocation>
<evidence type="ECO:0000313" key="2">
    <source>
        <dbReference type="EMBL" id="WQQ19945.1"/>
    </source>
</evidence>
<keyword evidence="1" id="KW-0614">Plasmid</keyword>
<dbReference type="InterPro" id="IPR027417">
    <property type="entry name" value="P-loop_NTPase"/>
</dbReference>
<dbReference type="AlphaFoldDB" id="A0A449AJB0"/>
<organism evidence="1 3">
    <name type="scientific">Mycoplasmopsis cynos</name>
    <dbReference type="NCBI Taxonomy" id="171284"/>
    <lineage>
        <taxon>Bacteria</taxon>
        <taxon>Bacillati</taxon>
        <taxon>Mycoplasmatota</taxon>
        <taxon>Mycoplasmoidales</taxon>
        <taxon>Metamycoplasmataceae</taxon>
        <taxon>Mycoplasmopsis</taxon>
    </lineage>
</organism>
<accession>A0A449AJB0</accession>
<dbReference type="RefSeq" id="WP_015287684.1">
    <property type="nucleotide sequence ID" value="NZ_CP103991.1"/>
</dbReference>
<proteinExistence type="predicted"/>